<keyword evidence="6" id="KW-0456">Lyase</keyword>
<dbReference type="InterPro" id="IPR050571">
    <property type="entry name" value="Class-IV_PLP-Dep_Aminotrnsfr"/>
</dbReference>
<dbReference type="InterPro" id="IPR036038">
    <property type="entry name" value="Aminotransferase-like"/>
</dbReference>
<evidence type="ECO:0000256" key="2">
    <source>
        <dbReference type="ARBA" id="ARBA00009320"/>
    </source>
</evidence>
<dbReference type="Gene3D" id="3.30.470.10">
    <property type="match status" value="1"/>
</dbReference>
<dbReference type="NCBIfam" id="NF005800">
    <property type="entry name" value="PRK07650.1"/>
    <property type="match status" value="1"/>
</dbReference>
<reference evidence="6 7" key="1">
    <citation type="submission" date="2021-03" db="EMBL/GenBank/DDBJ databases">
        <title>Genomic Encyclopedia of Type Strains, Phase IV (KMG-IV): sequencing the most valuable type-strain genomes for metagenomic binning, comparative biology and taxonomic classification.</title>
        <authorList>
            <person name="Goeker M."/>
        </authorList>
    </citation>
    <scope>NUCLEOTIDE SEQUENCE [LARGE SCALE GENOMIC DNA]</scope>
    <source>
        <strain evidence="6 7">DSM 23491</strain>
    </source>
</reference>
<keyword evidence="3 5" id="KW-0663">Pyridoxal phosphate</keyword>
<evidence type="ECO:0000256" key="1">
    <source>
        <dbReference type="ARBA" id="ARBA00001933"/>
    </source>
</evidence>
<dbReference type="PANTHER" id="PTHR42743">
    <property type="entry name" value="AMINO-ACID AMINOTRANSFERASE"/>
    <property type="match status" value="1"/>
</dbReference>
<comment type="cofactor">
    <cofactor evidence="1 5">
        <name>pyridoxal 5'-phosphate</name>
        <dbReference type="ChEBI" id="CHEBI:597326"/>
    </cofactor>
</comment>
<dbReference type="InterPro" id="IPR018300">
    <property type="entry name" value="Aminotrans_IV_CS"/>
</dbReference>
<comment type="similarity">
    <text evidence="2 4">Belongs to the class-IV pyridoxal-phosphate-dependent aminotransferase family.</text>
</comment>
<evidence type="ECO:0000313" key="6">
    <source>
        <dbReference type="EMBL" id="MBP1938468.1"/>
    </source>
</evidence>
<name>A0ABS4H7F6_9BACL</name>
<dbReference type="CDD" id="cd00449">
    <property type="entry name" value="PLPDE_IV"/>
    <property type="match status" value="1"/>
</dbReference>
<evidence type="ECO:0000313" key="7">
    <source>
        <dbReference type="Proteomes" id="UP001519273"/>
    </source>
</evidence>
<dbReference type="GO" id="GO:0008696">
    <property type="term" value="F:4-amino-4-deoxychorismate lyase activity"/>
    <property type="evidence" value="ECO:0007669"/>
    <property type="project" value="UniProtKB-EC"/>
</dbReference>
<dbReference type="Proteomes" id="UP001519273">
    <property type="component" value="Unassembled WGS sequence"/>
</dbReference>
<dbReference type="PROSITE" id="PS00770">
    <property type="entry name" value="AA_TRANSFER_CLASS_4"/>
    <property type="match status" value="1"/>
</dbReference>
<dbReference type="Gene3D" id="3.20.10.10">
    <property type="entry name" value="D-amino Acid Aminotransferase, subunit A, domain 2"/>
    <property type="match status" value="1"/>
</dbReference>
<accession>A0ABS4H7F6</accession>
<dbReference type="Pfam" id="PF01063">
    <property type="entry name" value="Aminotran_4"/>
    <property type="match status" value="1"/>
</dbReference>
<dbReference type="RefSeq" id="WP_209852995.1">
    <property type="nucleotide sequence ID" value="NZ_CBCRVE010000015.1"/>
</dbReference>
<dbReference type="EMBL" id="JAGGKP010000015">
    <property type="protein sequence ID" value="MBP1938468.1"/>
    <property type="molecule type" value="Genomic_DNA"/>
</dbReference>
<proteinExistence type="inferred from homology"/>
<evidence type="ECO:0000256" key="4">
    <source>
        <dbReference type="RuleBase" id="RU004106"/>
    </source>
</evidence>
<organism evidence="6 7">
    <name type="scientific">Paenibacillus sediminis</name>
    <dbReference type="NCBI Taxonomy" id="664909"/>
    <lineage>
        <taxon>Bacteria</taxon>
        <taxon>Bacillati</taxon>
        <taxon>Bacillota</taxon>
        <taxon>Bacilli</taxon>
        <taxon>Bacillales</taxon>
        <taxon>Paenibacillaceae</taxon>
        <taxon>Paenibacillus</taxon>
    </lineage>
</organism>
<dbReference type="InterPro" id="IPR043132">
    <property type="entry name" value="BCAT-like_C"/>
</dbReference>
<dbReference type="PANTHER" id="PTHR42743:SF11">
    <property type="entry name" value="AMINODEOXYCHORISMATE LYASE"/>
    <property type="match status" value="1"/>
</dbReference>
<sequence>MNYIGMNGAVIPASEAVISVMDHGFLYGMGLFETFRTYHGVPFLLDEHLERLEAGCKELGIEHHISSSQINDEIKSLLAANNLRDAYIRYTVSAGVDVLGLPSANYHRATRVMYMKELPSFSPSVYEWGKSLLRLKLRRNTPEGKVRLKSLHYMNNILAKRELLESLQAASAQAEGLFLTEKGYLAEGIVSNLFFVKQDRLYTPAIENGILPGITRAFVIQLARELGIKIAEGNYTWDHLVHADEAFITSSIQEVVPITSLIDTDGAIYKVNSGTVGPVTSQLLNLYRKKAGMLK</sequence>
<protein>
    <submittedName>
        <fullName evidence="6">4-amino-4-deoxychorismate lyase</fullName>
        <ecNumber evidence="6">4.1.3.38</ecNumber>
    </submittedName>
</protein>
<comment type="caution">
    <text evidence="6">The sequence shown here is derived from an EMBL/GenBank/DDBJ whole genome shotgun (WGS) entry which is preliminary data.</text>
</comment>
<dbReference type="SUPFAM" id="SSF56752">
    <property type="entry name" value="D-aminoacid aminotransferase-like PLP-dependent enzymes"/>
    <property type="match status" value="1"/>
</dbReference>
<keyword evidence="7" id="KW-1185">Reference proteome</keyword>
<evidence type="ECO:0000256" key="5">
    <source>
        <dbReference type="RuleBase" id="RU004516"/>
    </source>
</evidence>
<evidence type="ECO:0000256" key="3">
    <source>
        <dbReference type="ARBA" id="ARBA00022898"/>
    </source>
</evidence>
<dbReference type="InterPro" id="IPR001544">
    <property type="entry name" value="Aminotrans_IV"/>
</dbReference>
<dbReference type="InterPro" id="IPR043131">
    <property type="entry name" value="BCAT-like_N"/>
</dbReference>
<dbReference type="EC" id="4.1.3.38" evidence="6"/>
<gene>
    <name evidence="6" type="ORF">J2Z20_003390</name>
</gene>